<name>A0A5B7HKS8_PORTR</name>
<feature type="transmembrane region" description="Helical" evidence="1">
    <location>
        <begin position="158"/>
        <end position="181"/>
    </location>
</feature>
<dbReference type="OrthoDB" id="197676at2759"/>
<keyword evidence="1" id="KW-1133">Transmembrane helix</keyword>
<dbReference type="EMBL" id="VSRR010031679">
    <property type="protein sequence ID" value="MPC70773.1"/>
    <property type="molecule type" value="Genomic_DNA"/>
</dbReference>
<keyword evidence="1" id="KW-0812">Transmembrane</keyword>
<proteinExistence type="predicted"/>
<feature type="transmembrane region" description="Helical" evidence="1">
    <location>
        <begin position="193"/>
        <end position="213"/>
    </location>
</feature>
<keyword evidence="3" id="KW-1185">Reference proteome</keyword>
<feature type="transmembrane region" description="Helical" evidence="1">
    <location>
        <begin position="219"/>
        <end position="243"/>
    </location>
</feature>
<dbReference type="Proteomes" id="UP000324222">
    <property type="component" value="Unassembled WGS sequence"/>
</dbReference>
<organism evidence="2 3">
    <name type="scientific">Portunus trituberculatus</name>
    <name type="common">Swimming crab</name>
    <name type="synonym">Neptunus trituberculatus</name>
    <dbReference type="NCBI Taxonomy" id="210409"/>
    <lineage>
        <taxon>Eukaryota</taxon>
        <taxon>Metazoa</taxon>
        <taxon>Ecdysozoa</taxon>
        <taxon>Arthropoda</taxon>
        <taxon>Crustacea</taxon>
        <taxon>Multicrustacea</taxon>
        <taxon>Malacostraca</taxon>
        <taxon>Eumalacostraca</taxon>
        <taxon>Eucarida</taxon>
        <taxon>Decapoda</taxon>
        <taxon>Pleocyemata</taxon>
        <taxon>Brachyura</taxon>
        <taxon>Eubrachyura</taxon>
        <taxon>Portunoidea</taxon>
        <taxon>Portunidae</taxon>
        <taxon>Portuninae</taxon>
        <taxon>Portunus</taxon>
    </lineage>
</organism>
<dbReference type="AlphaFoldDB" id="A0A5B7HKS8"/>
<accession>A0A5B7HKS8</accession>
<gene>
    <name evidence="2" type="ORF">E2C01_065030</name>
</gene>
<sequence length="297" mass="32650">MEEVTTGCYLVFSGGLQLITTGTHSDNSSKLHQVTRKSCCLEQVELSPCLCFCGAARVEQFLLSSPQMKCKNEPDIFPHFCWPHQSVSVGIVCLGMMVSAGQTDRAALDIHTLCVVAPGMFILSSDALGEARHCTLHLLPSPVTLFPLLSPCHLVPSYALLTVFPCHFVPSSALLTLFPLLSPHNLFPLLSPCSFPCAAYLVLSPVILFPLMYSLLCSLSFVILFPLLSLLTLFPLLSLLTLFSLLHCLSYSFYCTPVHMNNPAQVLKFPPSNMMYSLFTTTHSLTQSLTHKLGLFF</sequence>
<protein>
    <submittedName>
        <fullName evidence="2">Uncharacterized protein</fullName>
    </submittedName>
</protein>
<reference evidence="2 3" key="1">
    <citation type="submission" date="2019-05" db="EMBL/GenBank/DDBJ databases">
        <title>Another draft genome of Portunus trituberculatus and its Hox gene families provides insights of decapod evolution.</title>
        <authorList>
            <person name="Jeong J.-H."/>
            <person name="Song I."/>
            <person name="Kim S."/>
            <person name="Choi T."/>
            <person name="Kim D."/>
            <person name="Ryu S."/>
            <person name="Kim W."/>
        </authorList>
    </citation>
    <scope>NUCLEOTIDE SEQUENCE [LARGE SCALE GENOMIC DNA]</scope>
    <source>
        <tissue evidence="2">Muscle</tissue>
    </source>
</reference>
<evidence type="ECO:0000313" key="2">
    <source>
        <dbReference type="EMBL" id="MPC70773.1"/>
    </source>
</evidence>
<evidence type="ECO:0000256" key="1">
    <source>
        <dbReference type="SAM" id="Phobius"/>
    </source>
</evidence>
<comment type="caution">
    <text evidence="2">The sequence shown here is derived from an EMBL/GenBank/DDBJ whole genome shotgun (WGS) entry which is preliminary data.</text>
</comment>
<keyword evidence="1" id="KW-0472">Membrane</keyword>
<evidence type="ECO:0000313" key="3">
    <source>
        <dbReference type="Proteomes" id="UP000324222"/>
    </source>
</evidence>